<dbReference type="Proteomes" id="UP000031036">
    <property type="component" value="Unassembled WGS sequence"/>
</dbReference>
<sequence length="860" mass="95385">MRGDVMALSLNCHLFSVLPLFVVVNGLSRVENDCVGVVPTVSSFSESYGGIDNFYNLAEGVASRLQPNFDEEIVERLMRIYDSAFNNISSDDATFFIKKQTAAIAVLIVCAAFIIGLPIAGICFCSYRICGKCGANREQTGSSKCMLCMYLSLLIGTLTIIVLAVFLYALSVQHATNAIETIDQPADTVIKDAQQMVTFMTDDLSCNTNATISNLFTQIQDALIALPVDVIKRFKQQYGYYNANAIIISSDEVKRSLNGTVVSIDEAERMLKALMNVLPAESDTLQQLRICLSVLSDLKQATVKMRTNYYSALRQLSIAINNADQKIQDSKTTIERTLVEVTRKMNEASAKIDEFIGGMKAAVDVVLRNGTSDMVERLKEVHANLNESPVKAILIKTLYVAVAVPCLVIVLPAVLVTICATSRLFIREDIPSERSSCSSFFGHLATFAISVAFIFGWIVMLVASIGFIGGYSIETVCHPLFHDHTMQLLKNVPALSINVTNPLNRQQVALNIGEALDECRQENTIFAALKGDQLMNLDATSIEENLDAARIQAIDAFANFDLTPSWPTDTLTHINKALDNIQESVQRLDTSLTSHSSLNENSTVEAENRLKLVKRSLLNATGLLSPQVRRLKIIGELWAKSSTSHRKQAESIINEQFERITANITAYIQHAKDSLLSETLNCRPVYDTWQNVGSVFCGYLGRPAQGIWSSAAVTALCFIPLIILLMLISKYLFRMKPNYDRGMYLYPTISTLHGGSICAYDSSSGTSDVPLVRSGCDLAPSRILPRFPAHQRQHSNAFYGYGNSAYNHDADSERPHLYNARLMNRFPESRNSHLYASTVNDHPSSERFHAQRADNRWWQR</sequence>
<organism evidence="10 11">
    <name type="scientific">Toxocara canis</name>
    <name type="common">Canine roundworm</name>
    <dbReference type="NCBI Taxonomy" id="6265"/>
    <lineage>
        <taxon>Eukaryota</taxon>
        <taxon>Metazoa</taxon>
        <taxon>Ecdysozoa</taxon>
        <taxon>Nematoda</taxon>
        <taxon>Chromadorea</taxon>
        <taxon>Rhabditida</taxon>
        <taxon>Spirurina</taxon>
        <taxon>Ascaridomorpha</taxon>
        <taxon>Ascaridoidea</taxon>
        <taxon>Toxocaridae</taxon>
        <taxon>Toxocara</taxon>
    </lineage>
</organism>
<evidence type="ECO:0000256" key="5">
    <source>
        <dbReference type="ARBA" id="ARBA00023136"/>
    </source>
</evidence>
<feature type="signal peptide" evidence="9">
    <location>
        <begin position="1"/>
        <end position="26"/>
    </location>
</feature>
<protein>
    <submittedName>
        <fullName evidence="10">Prominin-1</fullName>
    </submittedName>
</protein>
<evidence type="ECO:0000256" key="1">
    <source>
        <dbReference type="ARBA" id="ARBA00004141"/>
    </source>
</evidence>
<evidence type="ECO:0000256" key="3">
    <source>
        <dbReference type="ARBA" id="ARBA00022692"/>
    </source>
</evidence>
<keyword evidence="5 8" id="KW-0472">Membrane</keyword>
<comment type="subcellular location">
    <subcellularLocation>
        <location evidence="1">Membrane</location>
        <topology evidence="1">Multi-pass membrane protein</topology>
    </subcellularLocation>
</comment>
<feature type="compositionally biased region" description="Basic and acidic residues" evidence="7">
    <location>
        <begin position="843"/>
        <end position="860"/>
    </location>
</feature>
<comment type="caution">
    <text evidence="10">The sequence shown here is derived from an EMBL/GenBank/DDBJ whole genome shotgun (WGS) entry which is preliminary data.</text>
</comment>
<reference evidence="10 11" key="1">
    <citation type="submission" date="2014-11" db="EMBL/GenBank/DDBJ databases">
        <title>Genetic blueprint of the zoonotic pathogen Toxocara canis.</title>
        <authorList>
            <person name="Zhu X.-Q."/>
            <person name="Korhonen P.K."/>
            <person name="Cai H."/>
            <person name="Young N.D."/>
            <person name="Nejsum P."/>
            <person name="von Samson-Himmelstjerna G."/>
            <person name="Boag P.R."/>
            <person name="Tan P."/>
            <person name="Li Q."/>
            <person name="Min J."/>
            <person name="Yang Y."/>
            <person name="Wang X."/>
            <person name="Fang X."/>
            <person name="Hall R.S."/>
            <person name="Hofmann A."/>
            <person name="Sternberg P.W."/>
            <person name="Jex A.R."/>
            <person name="Gasser R.B."/>
        </authorList>
    </citation>
    <scope>NUCLEOTIDE SEQUENCE [LARGE SCALE GENOMIC DNA]</scope>
    <source>
        <strain evidence="10">PN_DK_2014</strain>
    </source>
</reference>
<keyword evidence="3 8" id="KW-0812">Transmembrane</keyword>
<evidence type="ECO:0000313" key="10">
    <source>
        <dbReference type="EMBL" id="KHN87061.1"/>
    </source>
</evidence>
<dbReference type="Pfam" id="PF05478">
    <property type="entry name" value="Prominin"/>
    <property type="match status" value="1"/>
</dbReference>
<evidence type="ECO:0000313" key="11">
    <source>
        <dbReference type="Proteomes" id="UP000031036"/>
    </source>
</evidence>
<evidence type="ECO:0000256" key="8">
    <source>
        <dbReference type="SAM" id="Phobius"/>
    </source>
</evidence>
<dbReference type="PANTHER" id="PTHR11238">
    <property type="entry name" value="PROMININ ISOFORM D-RELATED"/>
    <property type="match status" value="1"/>
</dbReference>
<feature type="transmembrane region" description="Helical" evidence="8">
    <location>
        <begin position="102"/>
        <end position="127"/>
    </location>
</feature>
<accession>A0A0B2VU36</accession>
<proteinExistence type="inferred from homology"/>
<evidence type="ECO:0000256" key="9">
    <source>
        <dbReference type="SAM" id="SignalP"/>
    </source>
</evidence>
<feature type="transmembrane region" description="Helical" evidence="8">
    <location>
        <begin position="707"/>
        <end position="733"/>
    </location>
</feature>
<dbReference type="STRING" id="6265.A0A0B2VU36"/>
<dbReference type="GO" id="GO:0016020">
    <property type="term" value="C:membrane"/>
    <property type="evidence" value="ECO:0007669"/>
    <property type="project" value="UniProtKB-SubCell"/>
</dbReference>
<feature type="transmembrane region" description="Helical" evidence="8">
    <location>
        <begin position="447"/>
        <end position="471"/>
    </location>
</feature>
<feature type="transmembrane region" description="Helical" evidence="8">
    <location>
        <begin position="147"/>
        <end position="170"/>
    </location>
</feature>
<feature type="transmembrane region" description="Helical" evidence="8">
    <location>
        <begin position="398"/>
        <end position="426"/>
    </location>
</feature>
<keyword evidence="6" id="KW-0325">Glycoprotein</keyword>
<dbReference type="OrthoDB" id="5844315at2759"/>
<dbReference type="EMBL" id="JPKZ01000486">
    <property type="protein sequence ID" value="KHN87061.1"/>
    <property type="molecule type" value="Genomic_DNA"/>
</dbReference>
<keyword evidence="4 8" id="KW-1133">Transmembrane helix</keyword>
<evidence type="ECO:0000256" key="6">
    <source>
        <dbReference type="ARBA" id="ARBA00023180"/>
    </source>
</evidence>
<dbReference type="PANTHER" id="PTHR11238:SF9">
    <property type="entry name" value="PROMININ, ISOFORM D"/>
    <property type="match status" value="1"/>
</dbReference>
<keyword evidence="11" id="KW-1185">Reference proteome</keyword>
<keyword evidence="9" id="KW-0732">Signal</keyword>
<gene>
    <name evidence="10" type="primary">Prom1</name>
    <name evidence="10" type="ORF">Tcan_11192</name>
</gene>
<name>A0A0B2VU36_TOXCA</name>
<comment type="similarity">
    <text evidence="2">Belongs to the prominin family.</text>
</comment>
<dbReference type="OMA" id="ECGGQFM"/>
<feature type="region of interest" description="Disordered" evidence="7">
    <location>
        <begin position="838"/>
        <end position="860"/>
    </location>
</feature>
<feature type="chain" id="PRO_5002095590" evidence="9">
    <location>
        <begin position="27"/>
        <end position="860"/>
    </location>
</feature>
<evidence type="ECO:0000256" key="7">
    <source>
        <dbReference type="SAM" id="MobiDB-lite"/>
    </source>
</evidence>
<dbReference type="AlphaFoldDB" id="A0A0B2VU36"/>
<evidence type="ECO:0000256" key="2">
    <source>
        <dbReference type="ARBA" id="ARBA00006058"/>
    </source>
</evidence>
<dbReference type="InterPro" id="IPR008795">
    <property type="entry name" value="Prominin"/>
</dbReference>
<evidence type="ECO:0000256" key="4">
    <source>
        <dbReference type="ARBA" id="ARBA00022989"/>
    </source>
</evidence>